<keyword evidence="2" id="KW-1185">Reference proteome</keyword>
<accession>A0A1X7H3E8</accession>
<dbReference type="STRING" id="941907.SAMN06295910_2691"/>
<name>A0A1X7H3E8_9SPHN</name>
<evidence type="ECO:0000313" key="1">
    <source>
        <dbReference type="EMBL" id="SMF78273.1"/>
    </source>
</evidence>
<dbReference type="SUPFAM" id="SSF47598">
    <property type="entry name" value="Ribbon-helix-helix"/>
    <property type="match status" value="1"/>
</dbReference>
<dbReference type="GO" id="GO:0006355">
    <property type="term" value="P:regulation of DNA-templated transcription"/>
    <property type="evidence" value="ECO:0007669"/>
    <property type="project" value="InterPro"/>
</dbReference>
<dbReference type="AlphaFoldDB" id="A0A1X7H3E8"/>
<gene>
    <name evidence="1" type="ORF">SAMN06295910_2691</name>
</gene>
<dbReference type="InterPro" id="IPR013321">
    <property type="entry name" value="Arc_rbn_hlx_hlx"/>
</dbReference>
<dbReference type="EMBL" id="LT840185">
    <property type="protein sequence ID" value="SMF78273.1"/>
    <property type="molecule type" value="Genomic_DNA"/>
</dbReference>
<protein>
    <submittedName>
        <fullName evidence="1">Uncharacterized protein</fullName>
    </submittedName>
</protein>
<dbReference type="OrthoDB" id="7507351at2"/>
<dbReference type="Gene3D" id="1.10.1220.10">
    <property type="entry name" value="Met repressor-like"/>
    <property type="match status" value="1"/>
</dbReference>
<evidence type="ECO:0000313" key="2">
    <source>
        <dbReference type="Proteomes" id="UP000192934"/>
    </source>
</evidence>
<organism evidence="1 2">
    <name type="scientific">Allosphingosinicella indica</name>
    <dbReference type="NCBI Taxonomy" id="941907"/>
    <lineage>
        <taxon>Bacteria</taxon>
        <taxon>Pseudomonadati</taxon>
        <taxon>Pseudomonadota</taxon>
        <taxon>Alphaproteobacteria</taxon>
        <taxon>Sphingomonadales</taxon>
        <taxon>Sphingomonadaceae</taxon>
        <taxon>Allosphingosinicella</taxon>
    </lineage>
</organism>
<reference evidence="2" key="1">
    <citation type="submission" date="2017-04" db="EMBL/GenBank/DDBJ databases">
        <authorList>
            <person name="Varghese N."/>
            <person name="Submissions S."/>
        </authorList>
    </citation>
    <scope>NUCLEOTIDE SEQUENCE [LARGE SCALE GENOMIC DNA]</scope>
    <source>
        <strain evidence="2">Dd16</strain>
    </source>
</reference>
<proteinExistence type="predicted"/>
<dbReference type="RefSeq" id="WP_085219700.1">
    <property type="nucleotide sequence ID" value="NZ_LT840185.1"/>
</dbReference>
<sequence>MTDIKPFASLSSGLLARKGAAKPAMRPQGFGHFGGNIEDLGWNDMGQAGGFEPQPERVPSSIAALTPAPSASDSEEHVIPEVAPEAPTPPPVVEQQRSIEAKFGGSDKPVRVKVQATAAVVPLPQVPRAAAGAKGKAAFTLRLDPDRHLKLRLACAVNHRSAQQIVTEALDAFLDAQPELDSLAGQVPAAGGKRH</sequence>
<dbReference type="InterPro" id="IPR010985">
    <property type="entry name" value="Ribbon_hlx_hlx"/>
</dbReference>
<dbReference type="Proteomes" id="UP000192934">
    <property type="component" value="Chromosome I"/>
</dbReference>